<dbReference type="OrthoDB" id="6093795at2759"/>
<evidence type="ECO:0000313" key="5">
    <source>
        <dbReference type="Proteomes" id="UP000282876"/>
    </source>
</evidence>
<evidence type="ECO:0000313" key="4">
    <source>
        <dbReference type="EMBL" id="RVD90515.1"/>
    </source>
</evidence>
<feature type="domain" description="DDE Tnp4" evidence="3">
    <location>
        <begin position="2"/>
        <end position="73"/>
    </location>
</feature>
<dbReference type="VEuPathDB" id="MicrosporidiaDB:TUBRATIS_31270"/>
<comment type="cofactor">
    <cofactor evidence="1">
        <name>a divalent metal cation</name>
        <dbReference type="ChEBI" id="CHEBI:60240"/>
    </cofactor>
</comment>
<dbReference type="InterPro" id="IPR027806">
    <property type="entry name" value="HARBI1_dom"/>
</dbReference>
<evidence type="ECO:0000256" key="2">
    <source>
        <dbReference type="ARBA" id="ARBA00022723"/>
    </source>
</evidence>
<organism evidence="4 5">
    <name type="scientific">Tubulinosema ratisbonensis</name>
    <dbReference type="NCBI Taxonomy" id="291195"/>
    <lineage>
        <taxon>Eukaryota</taxon>
        <taxon>Fungi</taxon>
        <taxon>Fungi incertae sedis</taxon>
        <taxon>Microsporidia</taxon>
        <taxon>Tubulinosematoidea</taxon>
        <taxon>Tubulinosematidae</taxon>
        <taxon>Tubulinosema</taxon>
    </lineage>
</organism>
<dbReference type="Proteomes" id="UP000282876">
    <property type="component" value="Unassembled WGS sequence"/>
</dbReference>
<evidence type="ECO:0000259" key="3">
    <source>
        <dbReference type="Pfam" id="PF13359"/>
    </source>
</evidence>
<keyword evidence="5" id="KW-1185">Reference proteome</keyword>
<keyword evidence="2" id="KW-0479">Metal-binding</keyword>
<dbReference type="Pfam" id="PF13359">
    <property type="entry name" value="DDE_Tnp_4"/>
    <property type="match status" value="1"/>
</dbReference>
<reference evidence="4 5" key="1">
    <citation type="submission" date="2018-10" db="EMBL/GenBank/DDBJ databases">
        <title>Draft genome sequence of the microsporidian Tubulinosema ratisbonensis.</title>
        <authorList>
            <person name="Polonais V."/>
            <person name="Peyretaillade E."/>
            <person name="Niehus S."/>
            <person name="Wawrzyniak I."/>
            <person name="Franchet A."/>
            <person name="Gaspin C."/>
            <person name="Reichstadt M."/>
            <person name="Belser C."/>
            <person name="Labadie K."/>
            <person name="Delbac F."/>
            <person name="Ferrandon D."/>
        </authorList>
    </citation>
    <scope>NUCLEOTIDE SEQUENCE [LARGE SCALE GENOMIC DNA]</scope>
    <source>
        <strain evidence="4 5">Franzen</strain>
    </source>
</reference>
<sequence>RPKANASAYYNRESFYSINFLCAVDSYSKFKHISFGFGSFHDSRIFRNSNLRSYCEYPDSLGLHVVGDSAFRSFVEVKTPSIVDSNDVDDAVSKQRVLVE</sequence>
<name>A0A437AH81_9MICR</name>
<protein>
    <submittedName>
        <fullName evidence="4">Putative nuclease HARBI1</fullName>
    </submittedName>
</protein>
<dbReference type="GO" id="GO:0046872">
    <property type="term" value="F:metal ion binding"/>
    <property type="evidence" value="ECO:0007669"/>
    <property type="project" value="UniProtKB-KW"/>
</dbReference>
<dbReference type="EMBL" id="RCSS01000874">
    <property type="protein sequence ID" value="RVD90515.1"/>
    <property type="molecule type" value="Genomic_DNA"/>
</dbReference>
<evidence type="ECO:0000256" key="1">
    <source>
        <dbReference type="ARBA" id="ARBA00001968"/>
    </source>
</evidence>
<feature type="non-terminal residue" evidence="4">
    <location>
        <position position="1"/>
    </location>
</feature>
<feature type="non-terminal residue" evidence="4">
    <location>
        <position position="100"/>
    </location>
</feature>
<gene>
    <name evidence="4" type="ORF">TUBRATIS_31270</name>
</gene>
<dbReference type="AlphaFoldDB" id="A0A437AH81"/>
<accession>A0A437AH81</accession>
<proteinExistence type="predicted"/>
<comment type="caution">
    <text evidence="4">The sequence shown here is derived from an EMBL/GenBank/DDBJ whole genome shotgun (WGS) entry which is preliminary data.</text>
</comment>